<keyword evidence="2" id="KW-1185">Reference proteome</keyword>
<protein>
    <submittedName>
        <fullName evidence="1">Uncharacterized protein</fullName>
    </submittedName>
</protein>
<comment type="caution">
    <text evidence="1">The sequence shown here is derived from an EMBL/GenBank/DDBJ whole genome shotgun (WGS) entry which is preliminary data.</text>
</comment>
<dbReference type="EMBL" id="JAVREZ010000034">
    <property type="protein sequence ID" value="MDT0487924.1"/>
    <property type="molecule type" value="Genomic_DNA"/>
</dbReference>
<evidence type="ECO:0000313" key="2">
    <source>
        <dbReference type="Proteomes" id="UP001183824"/>
    </source>
</evidence>
<name>A0ABU2VQM6_9ACTN</name>
<sequence>MIFAPSFVIRYLSQFLGVIVQLRNYSHDCLKTGPALFEDVVRGWARRVRDHGTGFPPDLFAVLHTSGPQRFRTPCRGPGPAWT</sequence>
<proteinExistence type="predicted"/>
<gene>
    <name evidence="1" type="ORF">RNB18_48530</name>
</gene>
<dbReference type="RefSeq" id="WP_266520794.1">
    <property type="nucleotide sequence ID" value="NZ_JAVREZ010000034.1"/>
</dbReference>
<evidence type="ECO:0000313" key="1">
    <source>
        <dbReference type="EMBL" id="MDT0487924.1"/>
    </source>
</evidence>
<accession>A0ABU2VQM6</accession>
<reference evidence="2" key="1">
    <citation type="submission" date="2023-07" db="EMBL/GenBank/DDBJ databases">
        <title>30 novel species of actinomycetes from the DSMZ collection.</title>
        <authorList>
            <person name="Nouioui I."/>
        </authorList>
    </citation>
    <scope>NUCLEOTIDE SEQUENCE [LARGE SCALE GENOMIC DNA]</scope>
    <source>
        <strain evidence="2">DSM 41640</strain>
    </source>
</reference>
<dbReference type="Proteomes" id="UP001183824">
    <property type="component" value="Unassembled WGS sequence"/>
</dbReference>
<organism evidence="1 2">
    <name type="scientific">Streptomyces doebereineriae</name>
    <dbReference type="NCBI Taxonomy" id="3075528"/>
    <lineage>
        <taxon>Bacteria</taxon>
        <taxon>Bacillati</taxon>
        <taxon>Actinomycetota</taxon>
        <taxon>Actinomycetes</taxon>
        <taxon>Kitasatosporales</taxon>
        <taxon>Streptomycetaceae</taxon>
        <taxon>Streptomyces</taxon>
    </lineage>
</organism>